<accession>A0A1Q5UCG7</accession>
<evidence type="ECO:0000313" key="2">
    <source>
        <dbReference type="Proteomes" id="UP000186955"/>
    </source>
</evidence>
<comment type="caution">
    <text evidence="1">The sequence shown here is derived from an EMBL/GenBank/DDBJ whole genome shotgun (WGS) entry which is preliminary data.</text>
</comment>
<organism evidence="1 2">
    <name type="scientific">Penicillium subrubescens</name>
    <dbReference type="NCBI Taxonomy" id="1316194"/>
    <lineage>
        <taxon>Eukaryota</taxon>
        <taxon>Fungi</taxon>
        <taxon>Dikarya</taxon>
        <taxon>Ascomycota</taxon>
        <taxon>Pezizomycotina</taxon>
        <taxon>Eurotiomycetes</taxon>
        <taxon>Eurotiomycetidae</taxon>
        <taxon>Eurotiales</taxon>
        <taxon>Aspergillaceae</taxon>
        <taxon>Penicillium</taxon>
    </lineage>
</organism>
<dbReference type="EMBL" id="MNBE01000388">
    <property type="protein sequence ID" value="OKP10151.1"/>
    <property type="molecule type" value="Genomic_DNA"/>
</dbReference>
<keyword evidence="2" id="KW-1185">Reference proteome</keyword>
<evidence type="ECO:0000313" key="1">
    <source>
        <dbReference type="EMBL" id="OKP10151.1"/>
    </source>
</evidence>
<dbReference type="AlphaFoldDB" id="A0A1Q5UCG7"/>
<gene>
    <name evidence="1" type="ORF">PENSUB_4440</name>
</gene>
<dbReference type="Proteomes" id="UP000186955">
    <property type="component" value="Unassembled WGS sequence"/>
</dbReference>
<proteinExistence type="predicted"/>
<reference evidence="1 2" key="1">
    <citation type="submission" date="2016-10" db="EMBL/GenBank/DDBJ databases">
        <title>Genome sequence of the ascomycete fungus Penicillium subrubescens.</title>
        <authorList>
            <person name="De Vries R.P."/>
            <person name="Peng M."/>
            <person name="Dilokpimol A."/>
            <person name="Hilden K."/>
            <person name="Makela M.R."/>
            <person name="Grigoriev I."/>
            <person name="Riley R."/>
            <person name="Granchi Z."/>
        </authorList>
    </citation>
    <scope>NUCLEOTIDE SEQUENCE [LARGE SCALE GENOMIC DNA]</scope>
    <source>
        <strain evidence="1 2">CBS 132785</strain>
    </source>
</reference>
<sequence length="89" mass="10015">MTTNHDTDTSEDDSLMAQANEQLKRELLQSQKLTLTTYRAPRRVVSLVISPGYVKDWVPADAFRELYQNWYVPASSAGQTLINAGRTPS</sequence>
<protein>
    <submittedName>
        <fullName evidence="1">Uncharacterized protein</fullName>
    </submittedName>
</protein>
<name>A0A1Q5UCG7_9EURO</name>